<evidence type="ECO:0000256" key="7">
    <source>
        <dbReference type="ARBA" id="ARBA00023118"/>
    </source>
</evidence>
<dbReference type="GO" id="GO:0003723">
    <property type="term" value="F:RNA binding"/>
    <property type="evidence" value="ECO:0007669"/>
    <property type="project" value="InterPro"/>
</dbReference>
<evidence type="ECO:0000256" key="4">
    <source>
        <dbReference type="ARBA" id="ARBA00022723"/>
    </source>
</evidence>
<keyword evidence="5" id="KW-0460">Magnesium</keyword>
<comment type="caution">
    <text evidence="11">The sequence shown here is derived from an EMBL/GenBank/DDBJ whole genome shotgun (WGS) entry which is preliminary data.</text>
</comment>
<gene>
    <name evidence="11" type="ORF">HXM71_04780</name>
</gene>
<name>A0A930HAJ3_9FIRM</name>
<evidence type="ECO:0000256" key="8">
    <source>
        <dbReference type="ARBA" id="ARBA00034120"/>
    </source>
</evidence>
<dbReference type="InterPro" id="IPR009003">
    <property type="entry name" value="Peptidase_S1_PA"/>
</dbReference>
<dbReference type="InterPro" id="IPR000477">
    <property type="entry name" value="RT_dom"/>
</dbReference>
<keyword evidence="4" id="KW-0479">Metal-binding</keyword>
<dbReference type="PANTHER" id="PTHR34047:SF7">
    <property type="entry name" value="RNA-DIRECTED DNA POLYMERASE"/>
    <property type="match status" value="1"/>
</dbReference>
<keyword evidence="7" id="KW-0051">Antiviral defense</keyword>
<keyword evidence="6 11" id="KW-0695">RNA-directed DNA polymerase</keyword>
<organism evidence="11 12">
    <name type="scientific">Mogibacterium diversum</name>
    <dbReference type="NCBI Taxonomy" id="114527"/>
    <lineage>
        <taxon>Bacteria</taxon>
        <taxon>Bacillati</taxon>
        <taxon>Bacillota</taxon>
        <taxon>Clostridia</taxon>
        <taxon>Peptostreptococcales</taxon>
        <taxon>Anaerovoracaceae</taxon>
        <taxon>Mogibacterium</taxon>
    </lineage>
</organism>
<dbReference type="GO" id="GO:0046872">
    <property type="term" value="F:metal ion binding"/>
    <property type="evidence" value="ECO:0007669"/>
    <property type="project" value="UniProtKB-KW"/>
</dbReference>
<evidence type="ECO:0000259" key="10">
    <source>
        <dbReference type="PROSITE" id="PS50878"/>
    </source>
</evidence>
<dbReference type="PRINTS" id="PR00866">
    <property type="entry name" value="RNADNAPOLMS"/>
</dbReference>
<evidence type="ECO:0000256" key="1">
    <source>
        <dbReference type="ARBA" id="ARBA00012493"/>
    </source>
</evidence>
<sequence length="558" mass="64068">MALNFGKETFSDNVNITNSFLEIQTPEDLAAHIEENVKVLKKYAYPGKRIFYSILIIPKKDHSPRLIEAPCNDLKRILRKITDQLTYIYQPPACVHGFVCSKSVATNAHSHVNKYFVSSFDIKNFFPSISAKRVRGLFKNIFFYANDNLIDLLTNLVTLHKHLPQGYPTSPIISNMICLQMDKQITKYCKEKHLFYSRYADDITISGNSKRLISNIFISSKAEDLTLCPDFSNIIESNGFSLNSQKTHISFKSDRQTVTQIIVNKKCNIPREVYRSLRVLFYNWQKNGWQYAANEYAKFISDHHYISFRNDVNSPMLTDEQLFKKHIRGRLAYYTMIDAQNSIPSTPLTKLWEMYLQCTKEHVPMSLIENNVFQLEITYDYEIDGKSNNFTSSSTGFLTEKGLFTCVHGLKELNQKYDIPENTNVEVACLNKSLSRKFPSQIPIKDFLLCEEDDIAFYRYKNIKPLSNLVINFNYLPQISEHVTGYGIPGGETDVYPIEAIVDSFKLDKSCVRITPTFYKGMSGGPVLNARQEVIGIILEGSSFDDLSRCGLFIRLLS</sequence>
<dbReference type="EMBL" id="JABZQH010000155">
    <property type="protein sequence ID" value="MBF1352416.1"/>
    <property type="molecule type" value="Genomic_DNA"/>
</dbReference>
<accession>A0A930HAJ3</accession>
<dbReference type="GO" id="GO:0003964">
    <property type="term" value="F:RNA-directed DNA polymerase activity"/>
    <property type="evidence" value="ECO:0007669"/>
    <property type="project" value="UniProtKB-KW"/>
</dbReference>
<dbReference type="Gene3D" id="2.40.10.10">
    <property type="entry name" value="Trypsin-like serine proteases"/>
    <property type="match status" value="1"/>
</dbReference>
<dbReference type="InterPro" id="IPR000123">
    <property type="entry name" value="Reverse_transcriptase_msDNA"/>
</dbReference>
<dbReference type="InterPro" id="IPR043504">
    <property type="entry name" value="Peptidase_S1_PA_chymotrypsin"/>
</dbReference>
<comment type="similarity">
    <text evidence="8">Belongs to the bacterial reverse transcriptase family.</text>
</comment>
<keyword evidence="3" id="KW-0548">Nucleotidyltransferase</keyword>
<evidence type="ECO:0000256" key="6">
    <source>
        <dbReference type="ARBA" id="ARBA00022918"/>
    </source>
</evidence>
<dbReference type="Proteomes" id="UP000722050">
    <property type="component" value="Unassembled WGS sequence"/>
</dbReference>
<proteinExistence type="inferred from homology"/>
<evidence type="ECO:0000256" key="2">
    <source>
        <dbReference type="ARBA" id="ARBA00022679"/>
    </source>
</evidence>
<reference evidence="11" key="1">
    <citation type="submission" date="2020-04" db="EMBL/GenBank/DDBJ databases">
        <title>Deep metagenomics examines the oral microbiome during advanced dental caries in children, revealing novel taxa and co-occurrences with host molecules.</title>
        <authorList>
            <person name="Baker J.L."/>
            <person name="Morton J.T."/>
            <person name="Dinis M."/>
            <person name="Alvarez R."/>
            <person name="Tran N.C."/>
            <person name="Knight R."/>
            <person name="Edlund A."/>
        </authorList>
    </citation>
    <scope>NUCLEOTIDE SEQUENCE</scope>
    <source>
        <strain evidence="11">JCVI_24_bin.8</strain>
    </source>
</reference>
<dbReference type="CDD" id="cd03487">
    <property type="entry name" value="RT_Bac_retron_II"/>
    <property type="match status" value="1"/>
</dbReference>
<dbReference type="EC" id="2.7.7.49" evidence="1"/>
<keyword evidence="2" id="KW-0808">Transferase</keyword>
<dbReference type="SUPFAM" id="SSF56672">
    <property type="entry name" value="DNA/RNA polymerases"/>
    <property type="match status" value="1"/>
</dbReference>
<evidence type="ECO:0000313" key="11">
    <source>
        <dbReference type="EMBL" id="MBF1352416.1"/>
    </source>
</evidence>
<evidence type="ECO:0000256" key="5">
    <source>
        <dbReference type="ARBA" id="ARBA00022842"/>
    </source>
</evidence>
<comment type="catalytic activity">
    <reaction evidence="9">
        <text>DNA(n) + a 2'-deoxyribonucleoside 5'-triphosphate = DNA(n+1) + diphosphate</text>
        <dbReference type="Rhea" id="RHEA:22508"/>
        <dbReference type="Rhea" id="RHEA-COMP:17339"/>
        <dbReference type="Rhea" id="RHEA-COMP:17340"/>
        <dbReference type="ChEBI" id="CHEBI:33019"/>
        <dbReference type="ChEBI" id="CHEBI:61560"/>
        <dbReference type="ChEBI" id="CHEBI:173112"/>
        <dbReference type="EC" id="2.7.7.49"/>
    </reaction>
</comment>
<dbReference type="InterPro" id="IPR051083">
    <property type="entry name" value="GrpII_Intron_Splice-Mob/Def"/>
</dbReference>
<evidence type="ECO:0000313" key="12">
    <source>
        <dbReference type="Proteomes" id="UP000722050"/>
    </source>
</evidence>
<dbReference type="PANTHER" id="PTHR34047">
    <property type="entry name" value="NUCLEAR INTRON MATURASE 1, MITOCHONDRIAL-RELATED"/>
    <property type="match status" value="1"/>
</dbReference>
<protein>
    <recommendedName>
        <fullName evidence="1">RNA-directed DNA polymerase</fullName>
        <ecNumber evidence="1">2.7.7.49</ecNumber>
    </recommendedName>
</protein>
<dbReference type="Pfam" id="PF00078">
    <property type="entry name" value="RVT_1"/>
    <property type="match status" value="1"/>
</dbReference>
<feature type="domain" description="Reverse transcriptase" evidence="10">
    <location>
        <begin position="38"/>
        <end position="263"/>
    </location>
</feature>
<evidence type="ECO:0000256" key="3">
    <source>
        <dbReference type="ARBA" id="ARBA00022695"/>
    </source>
</evidence>
<dbReference type="GO" id="GO:0051607">
    <property type="term" value="P:defense response to virus"/>
    <property type="evidence" value="ECO:0007669"/>
    <property type="project" value="UniProtKB-KW"/>
</dbReference>
<evidence type="ECO:0000256" key="9">
    <source>
        <dbReference type="ARBA" id="ARBA00048173"/>
    </source>
</evidence>
<dbReference type="AlphaFoldDB" id="A0A930HAJ3"/>
<dbReference type="SUPFAM" id="SSF50494">
    <property type="entry name" value="Trypsin-like serine proteases"/>
    <property type="match status" value="1"/>
</dbReference>
<dbReference type="PROSITE" id="PS50878">
    <property type="entry name" value="RT_POL"/>
    <property type="match status" value="1"/>
</dbReference>
<dbReference type="InterPro" id="IPR043502">
    <property type="entry name" value="DNA/RNA_pol_sf"/>
</dbReference>